<name>A0A856MR27_9CYAN</name>
<accession>A0A856MR27</accession>
<reference evidence="1 2" key="1">
    <citation type="submission" date="2018-06" db="EMBL/GenBank/DDBJ databases">
        <title>Comparative genomics of Brasilonema spp. strains.</title>
        <authorList>
            <person name="Alvarenga D.O."/>
            <person name="Fiore M.F."/>
            <person name="Varani A.M."/>
        </authorList>
    </citation>
    <scope>NUCLEOTIDE SEQUENCE [LARGE SCALE GENOMIC DNA]</scope>
    <source>
        <strain evidence="1 2">CENA114</strain>
    </source>
</reference>
<protein>
    <submittedName>
        <fullName evidence="1">Uncharacterized protein</fullName>
    </submittedName>
</protein>
<dbReference type="Proteomes" id="UP000503129">
    <property type="component" value="Chromosome"/>
</dbReference>
<dbReference type="AlphaFoldDB" id="A0A856MR27"/>
<dbReference type="KEGG" id="bsen:DP114_01895"/>
<organism evidence="1 2">
    <name type="scientific">Brasilonema sennae CENA114</name>
    <dbReference type="NCBI Taxonomy" id="415709"/>
    <lineage>
        <taxon>Bacteria</taxon>
        <taxon>Bacillati</taxon>
        <taxon>Cyanobacteriota</taxon>
        <taxon>Cyanophyceae</taxon>
        <taxon>Nostocales</taxon>
        <taxon>Scytonemataceae</taxon>
        <taxon>Brasilonema</taxon>
        <taxon>Bromeliae group (in: Brasilonema)</taxon>
    </lineage>
</organism>
<gene>
    <name evidence="1" type="ORF">DP114_01895</name>
</gene>
<keyword evidence="2" id="KW-1185">Reference proteome</keyword>
<evidence type="ECO:0000313" key="2">
    <source>
        <dbReference type="Proteomes" id="UP000503129"/>
    </source>
</evidence>
<evidence type="ECO:0000313" key="1">
    <source>
        <dbReference type="EMBL" id="QDL12061.1"/>
    </source>
</evidence>
<dbReference type="EMBL" id="CP030118">
    <property type="protein sequence ID" value="QDL12061.1"/>
    <property type="molecule type" value="Genomic_DNA"/>
</dbReference>
<proteinExistence type="predicted"/>
<sequence>MLPQFSQGSSLVREIESIEQHLLRRRVESRSYPLEQLIAFSSTFMTMKAIASNLNRMSQTLPTYAQ</sequence>